<keyword evidence="2" id="KW-1185">Reference proteome</keyword>
<dbReference type="AlphaFoldDB" id="A0A5C3MZZ7"/>
<organism evidence="1 2">
    <name type="scientific">Heliocybe sulcata</name>
    <dbReference type="NCBI Taxonomy" id="5364"/>
    <lineage>
        <taxon>Eukaryota</taxon>
        <taxon>Fungi</taxon>
        <taxon>Dikarya</taxon>
        <taxon>Basidiomycota</taxon>
        <taxon>Agaricomycotina</taxon>
        <taxon>Agaricomycetes</taxon>
        <taxon>Gloeophyllales</taxon>
        <taxon>Gloeophyllaceae</taxon>
        <taxon>Heliocybe</taxon>
    </lineage>
</organism>
<reference evidence="1 2" key="1">
    <citation type="journal article" date="2019" name="Nat. Ecol. Evol.">
        <title>Megaphylogeny resolves global patterns of mushroom evolution.</title>
        <authorList>
            <person name="Varga T."/>
            <person name="Krizsan K."/>
            <person name="Foldi C."/>
            <person name="Dima B."/>
            <person name="Sanchez-Garcia M."/>
            <person name="Sanchez-Ramirez S."/>
            <person name="Szollosi G.J."/>
            <person name="Szarkandi J.G."/>
            <person name="Papp V."/>
            <person name="Albert L."/>
            <person name="Andreopoulos W."/>
            <person name="Angelini C."/>
            <person name="Antonin V."/>
            <person name="Barry K.W."/>
            <person name="Bougher N.L."/>
            <person name="Buchanan P."/>
            <person name="Buyck B."/>
            <person name="Bense V."/>
            <person name="Catcheside P."/>
            <person name="Chovatia M."/>
            <person name="Cooper J."/>
            <person name="Damon W."/>
            <person name="Desjardin D."/>
            <person name="Finy P."/>
            <person name="Geml J."/>
            <person name="Haridas S."/>
            <person name="Hughes K."/>
            <person name="Justo A."/>
            <person name="Karasinski D."/>
            <person name="Kautmanova I."/>
            <person name="Kiss B."/>
            <person name="Kocsube S."/>
            <person name="Kotiranta H."/>
            <person name="LaButti K.M."/>
            <person name="Lechner B.E."/>
            <person name="Liimatainen K."/>
            <person name="Lipzen A."/>
            <person name="Lukacs Z."/>
            <person name="Mihaltcheva S."/>
            <person name="Morgado L.N."/>
            <person name="Niskanen T."/>
            <person name="Noordeloos M.E."/>
            <person name="Ohm R.A."/>
            <person name="Ortiz-Santana B."/>
            <person name="Ovrebo C."/>
            <person name="Racz N."/>
            <person name="Riley R."/>
            <person name="Savchenko A."/>
            <person name="Shiryaev A."/>
            <person name="Soop K."/>
            <person name="Spirin V."/>
            <person name="Szebenyi C."/>
            <person name="Tomsovsky M."/>
            <person name="Tulloss R.E."/>
            <person name="Uehling J."/>
            <person name="Grigoriev I.V."/>
            <person name="Vagvolgyi C."/>
            <person name="Papp T."/>
            <person name="Martin F.M."/>
            <person name="Miettinen O."/>
            <person name="Hibbett D.S."/>
            <person name="Nagy L.G."/>
        </authorList>
    </citation>
    <scope>NUCLEOTIDE SEQUENCE [LARGE SCALE GENOMIC DNA]</scope>
    <source>
        <strain evidence="1 2">OMC1185</strain>
    </source>
</reference>
<name>A0A5C3MZZ7_9AGAM</name>
<dbReference type="EMBL" id="ML213512">
    <property type="protein sequence ID" value="TFK50914.1"/>
    <property type="molecule type" value="Genomic_DNA"/>
</dbReference>
<sequence length="238" mass="26859">MSPSTHPAIAELNHDAQEALEDSSEFVLSDVSSSTASNLTGPGRTVDASSLGRMLDGAIGNVLQRWHRKRLQQAFLDQLVRTRHGFFLLDQKTRRMSQSPLHPGLFTFRRHFVAFPSRKIFFPHNGSRVVVGSWTAGMDARFITHIICMDQEPALHENTWCQSWSFQSLPPDSEAEARLHLMLFLHTALQEGGIVYLHCSDADARLRGSETIAAYLMFLRHEHKRKKSPSSSLIEVEP</sequence>
<evidence type="ECO:0000313" key="1">
    <source>
        <dbReference type="EMBL" id="TFK50914.1"/>
    </source>
</evidence>
<evidence type="ECO:0000313" key="2">
    <source>
        <dbReference type="Proteomes" id="UP000305948"/>
    </source>
</evidence>
<proteinExistence type="predicted"/>
<gene>
    <name evidence="1" type="ORF">OE88DRAFT_1735647</name>
</gene>
<protein>
    <submittedName>
        <fullName evidence="1">Uncharacterized protein</fullName>
    </submittedName>
</protein>
<accession>A0A5C3MZZ7</accession>
<dbReference type="OrthoDB" id="2017893at2759"/>
<dbReference type="Proteomes" id="UP000305948">
    <property type="component" value="Unassembled WGS sequence"/>
</dbReference>